<evidence type="ECO:0000313" key="2">
    <source>
        <dbReference type="Proteomes" id="UP000479692"/>
    </source>
</evidence>
<name>A0A7C9MNT5_9GAMM</name>
<accession>A0A7C9MNT5</accession>
<keyword evidence="2" id="KW-1185">Reference proteome</keyword>
<dbReference type="AlphaFoldDB" id="A0A7C9MNT5"/>
<proteinExistence type="predicted"/>
<dbReference type="InterPro" id="IPR014509">
    <property type="entry name" value="YjdF-like"/>
</dbReference>
<sequence>MWPAEQALHSSLTVVALAWLVLHDRRWSMRVQDFVAICGFIAAHAIASRWLYSYVPFDAWSRTLFTWSPTEAFALQRNPADRVIHFLYGLCFAPALREHALRRWPALSPRQAFALAVGAIMCSSLAYEWFEWGVALSLSPTDAESYNGQQGDAWDAHADMLLATIGALFAFPRAFPRKPVTA</sequence>
<dbReference type="Pfam" id="PF09997">
    <property type="entry name" value="DUF2238"/>
    <property type="match status" value="1"/>
</dbReference>
<gene>
    <name evidence="1" type="ORF">GN331_15490</name>
</gene>
<protein>
    <submittedName>
        <fullName evidence="1">DUF2238 domain-containing protein</fullName>
    </submittedName>
</protein>
<dbReference type="EMBL" id="WOXT01000005">
    <property type="protein sequence ID" value="MUV15607.1"/>
    <property type="molecule type" value="Genomic_DNA"/>
</dbReference>
<reference evidence="1 2" key="1">
    <citation type="submission" date="2019-12" db="EMBL/GenBank/DDBJ databases">
        <authorList>
            <person name="Xu J."/>
        </authorList>
    </citation>
    <scope>NUCLEOTIDE SEQUENCE [LARGE SCALE GENOMIC DNA]</scope>
    <source>
        <strain evidence="1 2">HX-5-24</strain>
    </source>
</reference>
<organism evidence="1 2">
    <name type="scientific">Noviluteimonas gilva</name>
    <dbReference type="NCBI Taxonomy" id="2682097"/>
    <lineage>
        <taxon>Bacteria</taxon>
        <taxon>Pseudomonadati</taxon>
        <taxon>Pseudomonadota</taxon>
        <taxon>Gammaproteobacteria</taxon>
        <taxon>Lysobacterales</taxon>
        <taxon>Lysobacteraceae</taxon>
        <taxon>Noviluteimonas</taxon>
    </lineage>
</organism>
<dbReference type="Proteomes" id="UP000479692">
    <property type="component" value="Unassembled WGS sequence"/>
</dbReference>
<evidence type="ECO:0000313" key="1">
    <source>
        <dbReference type="EMBL" id="MUV15607.1"/>
    </source>
</evidence>
<comment type="caution">
    <text evidence="1">The sequence shown here is derived from an EMBL/GenBank/DDBJ whole genome shotgun (WGS) entry which is preliminary data.</text>
</comment>